<dbReference type="VEuPathDB" id="FungiDB:RhiirA1_427544"/>
<gene>
    <name evidence="4" type="ORF">RhiirA1_427544</name>
    <name evidence="3" type="ORF">RhiirA5_346115</name>
</gene>
<reference evidence="4 7" key="3">
    <citation type="submission" date="2017-10" db="EMBL/GenBank/DDBJ databases">
        <title>Extensive intraspecific genome diversity in a model arbuscular mycorrhizal fungus.</title>
        <authorList>
            <person name="Chen E.C.H."/>
            <person name="Morin E."/>
            <person name="Baudet D."/>
            <person name="Noel J."/>
            <person name="Ndikumana S."/>
            <person name="Charron P."/>
            <person name="St-Onge C."/>
            <person name="Giorgi J."/>
            <person name="Grigoriev I.V."/>
            <person name="Roux C."/>
            <person name="Martin F.M."/>
            <person name="Corradi N."/>
        </authorList>
    </citation>
    <scope>NUCLEOTIDE SEQUENCE [LARGE SCALE GENOMIC DNA]</scope>
    <source>
        <strain evidence="4 7">A1</strain>
    </source>
</reference>
<reference evidence="5" key="5">
    <citation type="journal article" date="2019" name="New Phytol.">
        <title>A LysM effector subverts chitin-triggered immunity to facilitate arbuscular mycorrhizal symbiosis.</title>
        <authorList>
            <person name="Zeng T."/>
            <person name="Rodriguez-Moreno L."/>
            <person name="Mansurkhodzaev A."/>
            <person name="Wang P."/>
            <person name="van den Berg W."/>
            <person name="Gasciolli V."/>
            <person name="Cottaz S."/>
            <person name="Fort S."/>
            <person name="Thomma B.P.H.J."/>
            <person name="Bono J.J."/>
            <person name="Bisseling T."/>
            <person name="Limpens E."/>
        </authorList>
    </citation>
    <scope>NUCLEOTIDE SEQUENCE</scope>
    <source>
        <strain evidence="6">RiSLM_A1</strain>
        <strain evidence="5">RiSLM_A5</strain>
    </source>
</reference>
<keyword evidence="1" id="KW-0732">Signal</keyword>
<reference evidence="4 7" key="4">
    <citation type="submission" date="2017-10" db="EMBL/GenBank/DDBJ databases">
        <title>Genome analyses suggest a sexual origin of heterokaryosis in a supposedly ancient asexual fungus.</title>
        <authorList>
            <person name="Corradi N."/>
            <person name="Sedzielewska K."/>
            <person name="Noel J."/>
            <person name="Charron P."/>
            <person name="Farinelli L."/>
            <person name="Marton T."/>
            <person name="Kruger M."/>
            <person name="Pelin A."/>
            <person name="Brachmann A."/>
            <person name="Corradi N."/>
        </authorList>
    </citation>
    <scope>NUCLEOTIDE SEQUENCE [LARGE SCALE GENOMIC DNA]</scope>
    <source>
        <strain evidence="4 7">A1</strain>
    </source>
</reference>
<organism evidence="3 8">
    <name type="scientific">Rhizophagus irregularis</name>
    <dbReference type="NCBI Taxonomy" id="588596"/>
    <lineage>
        <taxon>Eukaryota</taxon>
        <taxon>Fungi</taxon>
        <taxon>Fungi incertae sedis</taxon>
        <taxon>Mucoromycota</taxon>
        <taxon>Glomeromycotina</taxon>
        <taxon>Glomeromycetes</taxon>
        <taxon>Glomerales</taxon>
        <taxon>Glomeraceae</taxon>
        <taxon>Rhizophagus</taxon>
    </lineage>
</organism>
<accession>A0A2N0QEN0</accession>
<dbReference type="Gene3D" id="3.10.350.10">
    <property type="entry name" value="LysM domain"/>
    <property type="match status" value="1"/>
</dbReference>
<feature type="domain" description="LysM" evidence="2">
    <location>
        <begin position="29"/>
        <end position="74"/>
    </location>
</feature>
<evidence type="ECO:0000256" key="1">
    <source>
        <dbReference type="SAM" id="SignalP"/>
    </source>
</evidence>
<dbReference type="EMBL" id="LLXJ01000011">
    <property type="protein sequence ID" value="PKC17535.1"/>
    <property type="molecule type" value="Genomic_DNA"/>
</dbReference>
<evidence type="ECO:0000313" key="7">
    <source>
        <dbReference type="Proteomes" id="UP000232688"/>
    </source>
</evidence>
<dbReference type="PROSITE" id="PS51782">
    <property type="entry name" value="LYSM"/>
    <property type="match status" value="1"/>
</dbReference>
<name>A0A2N0QEN0_9GLOM</name>
<dbReference type="AlphaFoldDB" id="A0A2N0QEN0"/>
<reference evidence="3 8" key="1">
    <citation type="submission" date="2016-04" db="EMBL/GenBank/DDBJ databases">
        <title>Genome analyses suggest a sexual origin of heterokaryosis in a supposedly ancient asexual fungus.</title>
        <authorList>
            <person name="Ropars J."/>
            <person name="Sedzielewska K."/>
            <person name="Noel J."/>
            <person name="Charron P."/>
            <person name="Farinelli L."/>
            <person name="Marton T."/>
            <person name="Kruger M."/>
            <person name="Pelin A."/>
            <person name="Brachmann A."/>
            <person name="Corradi N."/>
        </authorList>
    </citation>
    <scope>NUCLEOTIDE SEQUENCE [LARGE SCALE GENOMIC DNA]</scope>
    <source>
        <strain evidence="3 8">A5</strain>
    </source>
</reference>
<dbReference type="EMBL" id="MN520638">
    <property type="protein sequence ID" value="QFQ66281.1"/>
    <property type="molecule type" value="Genomic_DNA"/>
</dbReference>
<evidence type="ECO:0000259" key="2">
    <source>
        <dbReference type="PROSITE" id="PS51782"/>
    </source>
</evidence>
<dbReference type="PROSITE" id="PS51257">
    <property type="entry name" value="PROKAR_LIPOPROTEIN"/>
    <property type="match status" value="1"/>
</dbReference>
<feature type="chain" id="PRO_5014562499" evidence="1">
    <location>
        <begin position="23"/>
        <end position="81"/>
    </location>
</feature>
<evidence type="ECO:0000313" key="8">
    <source>
        <dbReference type="Proteomes" id="UP000232722"/>
    </source>
</evidence>
<dbReference type="Proteomes" id="UP000232722">
    <property type="component" value="Unassembled WGS sequence"/>
</dbReference>
<dbReference type="EMBL" id="LLXH01001489">
    <property type="protein sequence ID" value="PKC58672.1"/>
    <property type="molecule type" value="Genomic_DNA"/>
</dbReference>
<dbReference type="SMR" id="A0A2N0QEN0"/>
<dbReference type="InterPro" id="IPR018392">
    <property type="entry name" value="LysM"/>
</dbReference>
<feature type="signal peptide" evidence="1">
    <location>
        <begin position="1"/>
        <end position="22"/>
    </location>
</feature>
<sequence length="81" mass="8844">MRLNQSLLLLTVLFALIAVASCAIKTCTPVYVVESGDTLEKIANKLKVTLLVLKRANPCITNPNVIFPGCIIRIPNATRCF</sequence>
<dbReference type="SUPFAM" id="SSF54106">
    <property type="entry name" value="LysM domain"/>
    <property type="match status" value="1"/>
</dbReference>
<evidence type="ECO:0000313" key="4">
    <source>
        <dbReference type="EMBL" id="PKC58672.1"/>
    </source>
</evidence>
<dbReference type="InterPro" id="IPR036779">
    <property type="entry name" value="LysM_dom_sf"/>
</dbReference>
<dbReference type="Pfam" id="PF01476">
    <property type="entry name" value="LysM"/>
    <property type="match status" value="1"/>
</dbReference>
<evidence type="ECO:0000313" key="5">
    <source>
        <dbReference type="EMBL" id="QFQ66281.1"/>
    </source>
</evidence>
<reference evidence="3 8" key="2">
    <citation type="submission" date="2017-09" db="EMBL/GenBank/DDBJ databases">
        <title>Extensive intraspecific genome diversity in a model arbuscular mycorrhizal fungus.</title>
        <authorList>
            <person name="Chen E.C."/>
            <person name="Morin E."/>
            <person name="Beaudet D."/>
            <person name="Noel J."/>
            <person name="Ndikumana S."/>
            <person name="Charron P."/>
            <person name="St-Onge C."/>
            <person name="Giorgi J."/>
            <person name="Grigoriev I.V."/>
            <person name="Roux C."/>
            <person name="Martin F.M."/>
            <person name="Corradi N."/>
        </authorList>
    </citation>
    <scope>NUCLEOTIDE SEQUENCE [LARGE SCALE GENOMIC DNA]</scope>
    <source>
        <strain evidence="3 8">A5</strain>
    </source>
</reference>
<evidence type="ECO:0000313" key="3">
    <source>
        <dbReference type="EMBL" id="PKC17535.1"/>
    </source>
</evidence>
<proteinExistence type="predicted"/>
<dbReference type="SMART" id="SM00257">
    <property type="entry name" value="LysM"/>
    <property type="match status" value="1"/>
</dbReference>
<evidence type="ECO:0000313" key="6">
    <source>
        <dbReference type="EMBL" id="QFQ66282.1"/>
    </source>
</evidence>
<dbReference type="Proteomes" id="UP000232688">
    <property type="component" value="Unassembled WGS sequence"/>
</dbReference>
<dbReference type="CDD" id="cd00118">
    <property type="entry name" value="LysM"/>
    <property type="match status" value="1"/>
</dbReference>
<protein>
    <submittedName>
        <fullName evidence="5">Chitin-binding LysM effector</fullName>
    </submittedName>
</protein>
<dbReference type="EMBL" id="MN520639">
    <property type="protein sequence ID" value="QFQ66282.1"/>
    <property type="molecule type" value="Genomic_DNA"/>
</dbReference>